<dbReference type="SUPFAM" id="SSF48726">
    <property type="entry name" value="Immunoglobulin"/>
    <property type="match status" value="2"/>
</dbReference>
<dbReference type="InterPro" id="IPR003598">
    <property type="entry name" value="Ig_sub2"/>
</dbReference>
<reference evidence="13 14" key="1">
    <citation type="submission" date="2016-06" db="EMBL/GenBank/DDBJ databases">
        <title>The Draft Genome Sequence and Annotation of the Desert Woodrat Neotoma lepida.</title>
        <authorList>
            <person name="Campbell M."/>
            <person name="Oakeson K.F."/>
            <person name="Yandell M."/>
            <person name="Halpert J.R."/>
            <person name="Dearing D."/>
        </authorList>
    </citation>
    <scope>NUCLEOTIDE SEQUENCE [LARGE SCALE GENOMIC DNA]</scope>
    <source>
        <strain evidence="13">417</strain>
        <tissue evidence="13">Liver</tissue>
    </source>
</reference>
<dbReference type="PROSITE" id="PS50835">
    <property type="entry name" value="IG_LIKE"/>
    <property type="match status" value="2"/>
</dbReference>
<feature type="compositionally biased region" description="Basic and acidic residues" evidence="10">
    <location>
        <begin position="413"/>
        <end position="424"/>
    </location>
</feature>
<comment type="subcellular location">
    <subcellularLocation>
        <location evidence="1">Membrane</location>
        <topology evidence="1">Single-pass type I membrane protein</topology>
    </subcellularLocation>
</comment>
<dbReference type="STRING" id="56216.A0A1A6G4X8"/>
<keyword evidence="4" id="KW-0732">Signal</keyword>
<dbReference type="SMART" id="SM00409">
    <property type="entry name" value="IG"/>
    <property type="match status" value="2"/>
</dbReference>
<dbReference type="Proteomes" id="UP000092124">
    <property type="component" value="Unassembled WGS sequence"/>
</dbReference>
<evidence type="ECO:0000256" key="4">
    <source>
        <dbReference type="ARBA" id="ARBA00022729"/>
    </source>
</evidence>
<feature type="region of interest" description="Disordered" evidence="10">
    <location>
        <begin position="282"/>
        <end position="307"/>
    </location>
</feature>
<dbReference type="PANTHER" id="PTHR44974:SF1">
    <property type="entry name" value="V-SET AND IMMUNOGLOBULIN DOMAIN-CONTAINING PROTEIN 1"/>
    <property type="match status" value="1"/>
</dbReference>
<feature type="compositionally biased region" description="Acidic residues" evidence="10">
    <location>
        <begin position="390"/>
        <end position="401"/>
    </location>
</feature>
<dbReference type="Gene3D" id="2.60.40.10">
    <property type="entry name" value="Immunoglobulins"/>
    <property type="match status" value="2"/>
</dbReference>
<feature type="domain" description="Ig-like" evidence="12">
    <location>
        <begin position="1"/>
        <end position="136"/>
    </location>
</feature>
<protein>
    <recommendedName>
        <fullName evidence="2">V-set and immunoglobulin domain-containing protein 1</fullName>
    </recommendedName>
</protein>
<evidence type="ECO:0000256" key="6">
    <source>
        <dbReference type="ARBA" id="ARBA00022989"/>
    </source>
</evidence>
<gene>
    <name evidence="13" type="ORF">A6R68_08465</name>
</gene>
<dbReference type="InterPro" id="IPR013106">
    <property type="entry name" value="Ig_V-set"/>
</dbReference>
<keyword evidence="7 11" id="KW-0472">Membrane</keyword>
<evidence type="ECO:0000256" key="2">
    <source>
        <dbReference type="ARBA" id="ARBA00017514"/>
    </source>
</evidence>
<feature type="compositionally biased region" description="Basic and acidic residues" evidence="10">
    <location>
        <begin position="288"/>
        <end position="305"/>
    </location>
</feature>
<name>A0A1A6G4X8_NEOLE</name>
<dbReference type="GO" id="GO:0030277">
    <property type="term" value="P:maintenance of gastrointestinal epithelium"/>
    <property type="evidence" value="ECO:0007669"/>
    <property type="project" value="InterPro"/>
</dbReference>
<keyword evidence="3 11" id="KW-0812">Transmembrane</keyword>
<keyword evidence="14" id="KW-1185">Reference proteome</keyword>
<feature type="region of interest" description="Disordered" evidence="10">
    <location>
        <begin position="342"/>
        <end position="424"/>
    </location>
</feature>
<evidence type="ECO:0000259" key="12">
    <source>
        <dbReference type="PROSITE" id="PS50835"/>
    </source>
</evidence>
<comment type="caution">
    <text evidence="13">The sequence shown here is derived from an EMBL/GenBank/DDBJ whole genome shotgun (WGS) entry which is preliminary data.</text>
</comment>
<evidence type="ECO:0000256" key="10">
    <source>
        <dbReference type="SAM" id="MobiDB-lite"/>
    </source>
</evidence>
<evidence type="ECO:0000256" key="5">
    <source>
        <dbReference type="ARBA" id="ARBA00022737"/>
    </source>
</evidence>
<dbReference type="EMBL" id="LZPO01107900">
    <property type="protein sequence ID" value="OBS60417.1"/>
    <property type="molecule type" value="Genomic_DNA"/>
</dbReference>
<keyword evidence="9" id="KW-0393">Immunoglobulin domain</keyword>
<evidence type="ECO:0000256" key="8">
    <source>
        <dbReference type="ARBA" id="ARBA00023157"/>
    </source>
</evidence>
<dbReference type="InterPro" id="IPR029861">
    <property type="entry name" value="VSIG1"/>
</dbReference>
<keyword evidence="6 11" id="KW-1133">Transmembrane helix</keyword>
<organism evidence="13 14">
    <name type="scientific">Neotoma lepida</name>
    <name type="common">Desert woodrat</name>
    <dbReference type="NCBI Taxonomy" id="56216"/>
    <lineage>
        <taxon>Eukaryota</taxon>
        <taxon>Metazoa</taxon>
        <taxon>Chordata</taxon>
        <taxon>Craniata</taxon>
        <taxon>Vertebrata</taxon>
        <taxon>Euteleostomi</taxon>
        <taxon>Mammalia</taxon>
        <taxon>Eutheria</taxon>
        <taxon>Euarchontoglires</taxon>
        <taxon>Glires</taxon>
        <taxon>Rodentia</taxon>
        <taxon>Myomorpha</taxon>
        <taxon>Muroidea</taxon>
        <taxon>Cricetidae</taxon>
        <taxon>Neotominae</taxon>
        <taxon>Neotoma</taxon>
    </lineage>
</organism>
<dbReference type="FunFam" id="2.60.40.10:FF:000095">
    <property type="entry name" value="immunoglobulin superfamily member 11 isoform X1"/>
    <property type="match status" value="1"/>
</dbReference>
<proteinExistence type="predicted"/>
<evidence type="ECO:0000256" key="1">
    <source>
        <dbReference type="ARBA" id="ARBA00004479"/>
    </source>
</evidence>
<dbReference type="Pfam" id="PF07686">
    <property type="entry name" value="V-set"/>
    <property type="match status" value="1"/>
</dbReference>
<feature type="transmembrane region" description="Helical" evidence="11">
    <location>
        <begin position="249"/>
        <end position="273"/>
    </location>
</feature>
<evidence type="ECO:0000313" key="13">
    <source>
        <dbReference type="EMBL" id="OBS60417.1"/>
    </source>
</evidence>
<evidence type="ECO:0000313" key="14">
    <source>
        <dbReference type="Proteomes" id="UP000092124"/>
    </source>
</evidence>
<evidence type="ECO:0000256" key="9">
    <source>
        <dbReference type="ARBA" id="ARBA00023319"/>
    </source>
</evidence>
<evidence type="ECO:0000256" key="3">
    <source>
        <dbReference type="ARBA" id="ARBA00022692"/>
    </source>
</evidence>
<dbReference type="InterPro" id="IPR013783">
    <property type="entry name" value="Ig-like_fold"/>
</dbReference>
<keyword evidence="8" id="KW-1015">Disulfide bond</keyword>
<dbReference type="InterPro" id="IPR007110">
    <property type="entry name" value="Ig-like_dom"/>
</dbReference>
<dbReference type="PANTHER" id="PTHR44974">
    <property type="entry name" value="V-SET AND IMMUNOGLOBULIN DOMAIN-CONTAINING PROTEIN 1"/>
    <property type="match status" value="1"/>
</dbReference>
<dbReference type="GO" id="GO:0016323">
    <property type="term" value="C:basolateral plasma membrane"/>
    <property type="evidence" value="ECO:0007669"/>
    <property type="project" value="TreeGrafter"/>
</dbReference>
<dbReference type="Pfam" id="PF13927">
    <property type="entry name" value="Ig_3"/>
    <property type="match status" value="1"/>
</dbReference>
<evidence type="ECO:0000256" key="11">
    <source>
        <dbReference type="SAM" id="Phobius"/>
    </source>
</evidence>
<accession>A0A1A6G4X8</accession>
<evidence type="ECO:0000256" key="7">
    <source>
        <dbReference type="ARBA" id="ARBA00023136"/>
    </source>
</evidence>
<sequence length="424" mass="46067">MVQVTIPNTFVNVTIGSNATLLCLYTTTVTSMDKLTIQWSFFHNKDMQPISHGSSPNTEGMEEKAVSQCLKMAHARDARGRCSWTSQIYYYEGGQASAIGQFKDRIIGSTNPGNASITISHMQPADSGIYICDVNNPPDFVGKNQGILDVTVLVKPSKPLCTVQGSPEAGHPVSLSCVSASGTPSPVYYWYKIEGNTIVPVKASFNSATGVLVIGNLTNFEQGYYQCTAINSLGNSSCEIDLTSSHSEVGVIIGALIGTLIGAAVIITVVYFARNKLKSKQRRRKLTPKTELEPMTKASRSRDNEVIPSETIQLEATPPASIHDAHSTEPTPAIIEPEYEPAPQLGSATQPDPEPEPVPVPDIQVQLEPELQLKLDTETEPELESKLESELESELEPELEPQLEPQSGIIIEPLHEEENNPVKV</sequence>
<dbReference type="InterPro" id="IPR003599">
    <property type="entry name" value="Ig_sub"/>
</dbReference>
<dbReference type="SMART" id="SM00408">
    <property type="entry name" value="IGc2"/>
    <property type="match status" value="2"/>
</dbReference>
<feature type="domain" description="Ig-like" evidence="12">
    <location>
        <begin position="156"/>
        <end position="243"/>
    </location>
</feature>
<dbReference type="AlphaFoldDB" id="A0A1A6G4X8"/>
<dbReference type="GO" id="GO:0003382">
    <property type="term" value="P:epithelial cell morphogenesis"/>
    <property type="evidence" value="ECO:0007669"/>
    <property type="project" value="InterPro"/>
</dbReference>
<keyword evidence="5" id="KW-0677">Repeat</keyword>
<dbReference type="InterPro" id="IPR036179">
    <property type="entry name" value="Ig-like_dom_sf"/>
</dbReference>
<feature type="compositionally biased region" description="Basic and acidic residues" evidence="10">
    <location>
        <begin position="371"/>
        <end position="389"/>
    </location>
</feature>
<dbReference type="OrthoDB" id="190835at2759"/>
<feature type="non-terminal residue" evidence="13">
    <location>
        <position position="424"/>
    </location>
</feature>